<dbReference type="AlphaFoldDB" id="A0AAD5KA29"/>
<proteinExistence type="predicted"/>
<dbReference type="Gene3D" id="3.40.50.300">
    <property type="entry name" value="P-loop containing nucleotide triphosphate hydrolases"/>
    <property type="match status" value="1"/>
</dbReference>
<dbReference type="Proteomes" id="UP001209540">
    <property type="component" value="Unassembled WGS sequence"/>
</dbReference>
<reference evidence="1" key="2">
    <citation type="submission" date="2023-02" db="EMBL/GenBank/DDBJ databases">
        <authorList>
            <consortium name="DOE Joint Genome Institute"/>
            <person name="Mondo S.J."/>
            <person name="Chang Y."/>
            <person name="Wang Y."/>
            <person name="Ahrendt S."/>
            <person name="Andreopoulos W."/>
            <person name="Barry K."/>
            <person name="Beard J."/>
            <person name="Benny G.L."/>
            <person name="Blankenship S."/>
            <person name="Bonito G."/>
            <person name="Cuomo C."/>
            <person name="Desiro A."/>
            <person name="Gervers K.A."/>
            <person name="Hundley H."/>
            <person name="Kuo A."/>
            <person name="LaButti K."/>
            <person name="Lang B.F."/>
            <person name="Lipzen A."/>
            <person name="O'Donnell K."/>
            <person name="Pangilinan J."/>
            <person name="Reynolds N."/>
            <person name="Sandor L."/>
            <person name="Smith M.W."/>
            <person name="Tsang A."/>
            <person name="Grigoriev I.V."/>
            <person name="Stajich J.E."/>
            <person name="Spatafora J.W."/>
        </authorList>
    </citation>
    <scope>NUCLEOTIDE SEQUENCE</scope>
    <source>
        <strain evidence="1">RSA 2281</strain>
    </source>
</reference>
<gene>
    <name evidence="1" type="ORF">BDA99DRAFT_438545</name>
</gene>
<dbReference type="SUPFAM" id="SSF52540">
    <property type="entry name" value="P-loop containing nucleoside triphosphate hydrolases"/>
    <property type="match status" value="1"/>
</dbReference>
<comment type="caution">
    <text evidence="1">The sequence shown here is derived from an EMBL/GenBank/DDBJ whole genome shotgun (WGS) entry which is preliminary data.</text>
</comment>
<sequence>MTPLKVIGVGVSRSGTNSSKFALETLGYKTHHIREMIENDLHPERVIDAYKNPEKSVDWNELYGDFNNGVEFPTFCFVDRLIEYFPDAKVILTKRNPDVWYKSVINTICKLRNEITSDNYQEYAVLNRELIKMICLNGLASEGEAIYDQLEVVKARYKAHNKYIMETVPAERLLVLDLRDGMIWDKLCTFLDKPIPLEPFQFLSLYSNSSPKILVRFFSST</sequence>
<organism evidence="1 2">
    <name type="scientific">Phascolomyces articulosus</name>
    <dbReference type="NCBI Taxonomy" id="60185"/>
    <lineage>
        <taxon>Eukaryota</taxon>
        <taxon>Fungi</taxon>
        <taxon>Fungi incertae sedis</taxon>
        <taxon>Mucoromycota</taxon>
        <taxon>Mucoromycotina</taxon>
        <taxon>Mucoromycetes</taxon>
        <taxon>Mucorales</taxon>
        <taxon>Lichtheimiaceae</taxon>
        <taxon>Phascolomyces</taxon>
    </lineage>
</organism>
<reference evidence="1" key="1">
    <citation type="journal article" date="2022" name="IScience">
        <title>Evolution of zygomycete secretomes and the origins of terrestrial fungal ecologies.</title>
        <authorList>
            <person name="Chang Y."/>
            <person name="Wang Y."/>
            <person name="Mondo S."/>
            <person name="Ahrendt S."/>
            <person name="Andreopoulos W."/>
            <person name="Barry K."/>
            <person name="Beard J."/>
            <person name="Benny G.L."/>
            <person name="Blankenship S."/>
            <person name="Bonito G."/>
            <person name="Cuomo C."/>
            <person name="Desiro A."/>
            <person name="Gervers K.A."/>
            <person name="Hundley H."/>
            <person name="Kuo A."/>
            <person name="LaButti K."/>
            <person name="Lang B.F."/>
            <person name="Lipzen A."/>
            <person name="O'Donnell K."/>
            <person name="Pangilinan J."/>
            <person name="Reynolds N."/>
            <person name="Sandor L."/>
            <person name="Smith M.E."/>
            <person name="Tsang A."/>
            <person name="Grigoriev I.V."/>
            <person name="Stajich J.E."/>
            <person name="Spatafora J.W."/>
        </authorList>
    </citation>
    <scope>NUCLEOTIDE SEQUENCE</scope>
    <source>
        <strain evidence="1">RSA 2281</strain>
    </source>
</reference>
<name>A0AAD5KA29_9FUNG</name>
<dbReference type="PANTHER" id="PTHR36978:SF4">
    <property type="entry name" value="P-LOOP CONTAINING NUCLEOSIDE TRIPHOSPHATE HYDROLASE PROTEIN"/>
    <property type="match status" value="1"/>
</dbReference>
<accession>A0AAD5KA29</accession>
<dbReference type="PANTHER" id="PTHR36978">
    <property type="entry name" value="P-LOOP CONTAINING NUCLEOTIDE TRIPHOSPHATE HYDROLASE"/>
    <property type="match status" value="1"/>
</dbReference>
<evidence type="ECO:0008006" key="3">
    <source>
        <dbReference type="Google" id="ProtNLM"/>
    </source>
</evidence>
<evidence type="ECO:0000313" key="1">
    <source>
        <dbReference type="EMBL" id="KAI9262427.1"/>
    </source>
</evidence>
<protein>
    <recommendedName>
        <fullName evidence="3">Sulfotransferase family protein</fullName>
    </recommendedName>
</protein>
<dbReference type="Pfam" id="PF17784">
    <property type="entry name" value="Sulfotransfer_4"/>
    <property type="match status" value="1"/>
</dbReference>
<evidence type="ECO:0000313" key="2">
    <source>
        <dbReference type="Proteomes" id="UP001209540"/>
    </source>
</evidence>
<dbReference type="InterPro" id="IPR040632">
    <property type="entry name" value="Sulfotransfer_4"/>
</dbReference>
<keyword evidence="2" id="KW-1185">Reference proteome</keyword>
<dbReference type="EMBL" id="JAIXMP010000014">
    <property type="protein sequence ID" value="KAI9262427.1"/>
    <property type="molecule type" value="Genomic_DNA"/>
</dbReference>
<dbReference type="InterPro" id="IPR027417">
    <property type="entry name" value="P-loop_NTPase"/>
</dbReference>